<dbReference type="UniPathway" id="UPA00378"/>
<dbReference type="GO" id="GO:0005789">
    <property type="term" value="C:endoplasmic reticulum membrane"/>
    <property type="evidence" value="ECO:0007669"/>
    <property type="project" value="UniProtKB-SubCell"/>
</dbReference>
<comment type="similarity">
    <text evidence="4">Belongs to the UPP synthase family.</text>
</comment>
<dbReference type="PANTHER" id="PTHR21528">
    <property type="entry name" value="DEHYDRODOLICHYL DIPHOSPHATE SYNTHASE COMPLEX SUBUNIT NUS1"/>
    <property type="match status" value="1"/>
</dbReference>
<gene>
    <name evidence="14" type="ORF">BN860_02190g</name>
</gene>
<dbReference type="OrthoDB" id="19639at2759"/>
<evidence type="ECO:0000256" key="4">
    <source>
        <dbReference type="ARBA" id="ARBA00005432"/>
    </source>
</evidence>
<dbReference type="GO" id="GO:0045547">
    <property type="term" value="F:ditrans,polycis-polyprenyl diphosphate synthase [(2E,6E)-farnesyl diphosphate specific] activity"/>
    <property type="evidence" value="ECO:0007669"/>
    <property type="project" value="UniProtKB-EC"/>
</dbReference>
<evidence type="ECO:0000256" key="6">
    <source>
        <dbReference type="ARBA" id="ARBA00022679"/>
    </source>
</evidence>
<dbReference type="EC" id="2.5.1.87" evidence="5"/>
<keyword evidence="6" id="KW-0808">Transferase</keyword>
<dbReference type="Gene3D" id="3.40.1180.10">
    <property type="entry name" value="Decaprenyl diphosphate synthase-like"/>
    <property type="match status" value="1"/>
</dbReference>
<evidence type="ECO:0000256" key="3">
    <source>
        <dbReference type="ARBA" id="ARBA00004922"/>
    </source>
</evidence>
<dbReference type="SUPFAM" id="SSF64005">
    <property type="entry name" value="Undecaprenyl diphosphate synthase"/>
    <property type="match status" value="1"/>
</dbReference>
<keyword evidence="9" id="KW-0460">Magnesium</keyword>
<dbReference type="InterPro" id="IPR036424">
    <property type="entry name" value="UPP_synth-like_sf"/>
</dbReference>
<evidence type="ECO:0000256" key="2">
    <source>
        <dbReference type="ARBA" id="ARBA00004586"/>
    </source>
</evidence>
<comment type="pathway">
    <text evidence="3">Protein modification; protein glycosylation.</text>
</comment>
<dbReference type="GO" id="GO:1904423">
    <property type="term" value="C:dehydrodolichyl diphosphate synthase complex"/>
    <property type="evidence" value="ECO:0007669"/>
    <property type="project" value="InterPro"/>
</dbReference>
<keyword evidence="11 13" id="KW-0472">Membrane</keyword>
<comment type="catalytic activity">
    <reaction evidence="12">
        <text>n isopentenyl diphosphate + (2E,6E)-farnesyl diphosphate = a di-trans,poly-cis-polyprenyl diphosphate + n diphosphate</text>
        <dbReference type="Rhea" id="RHEA:53008"/>
        <dbReference type="Rhea" id="RHEA-COMP:19494"/>
        <dbReference type="ChEBI" id="CHEBI:33019"/>
        <dbReference type="ChEBI" id="CHEBI:128769"/>
        <dbReference type="ChEBI" id="CHEBI:136960"/>
        <dbReference type="ChEBI" id="CHEBI:175763"/>
        <dbReference type="EC" id="2.5.1.87"/>
    </reaction>
</comment>
<evidence type="ECO:0000313" key="15">
    <source>
        <dbReference type="Proteomes" id="UP000019375"/>
    </source>
</evidence>
<evidence type="ECO:0000256" key="7">
    <source>
        <dbReference type="ARBA" id="ARBA00022692"/>
    </source>
</evidence>
<dbReference type="AlphaFoldDB" id="A0A8J2T8U9"/>
<accession>A0A8J2T8U9</accession>
<dbReference type="InterPro" id="IPR038887">
    <property type="entry name" value="Nus1/NgBR"/>
</dbReference>
<evidence type="ECO:0000256" key="9">
    <source>
        <dbReference type="ARBA" id="ARBA00022842"/>
    </source>
</evidence>
<evidence type="ECO:0000256" key="11">
    <source>
        <dbReference type="ARBA" id="ARBA00023136"/>
    </source>
</evidence>
<evidence type="ECO:0000256" key="8">
    <source>
        <dbReference type="ARBA" id="ARBA00022824"/>
    </source>
</evidence>
<dbReference type="EMBL" id="HG316462">
    <property type="protein sequence ID" value="CDF90984.1"/>
    <property type="molecule type" value="Genomic_DNA"/>
</dbReference>
<name>A0A8J2T8U9_ZYGB2</name>
<evidence type="ECO:0000256" key="10">
    <source>
        <dbReference type="ARBA" id="ARBA00022989"/>
    </source>
</evidence>
<evidence type="ECO:0000256" key="5">
    <source>
        <dbReference type="ARBA" id="ARBA00012596"/>
    </source>
</evidence>
<evidence type="ECO:0000256" key="12">
    <source>
        <dbReference type="ARBA" id="ARBA00047353"/>
    </source>
</evidence>
<evidence type="ECO:0000256" key="1">
    <source>
        <dbReference type="ARBA" id="ARBA00001946"/>
    </source>
</evidence>
<comment type="cofactor">
    <cofactor evidence="1">
        <name>Mg(2+)</name>
        <dbReference type="ChEBI" id="CHEBI:18420"/>
    </cofactor>
</comment>
<dbReference type="PANTHER" id="PTHR21528:SF0">
    <property type="entry name" value="DEHYDRODOLICHYL DIPHOSPHATE SYNTHASE COMPLEX SUBUNIT NUS1"/>
    <property type="match status" value="1"/>
</dbReference>
<protein>
    <recommendedName>
        <fullName evidence="5">ditrans,polycis-polyprenyl diphosphate synthase [(2E,6E)-farnesyldiphosphate specific]</fullName>
        <ecNumber evidence="5">2.5.1.87</ecNumber>
    </recommendedName>
</protein>
<feature type="transmembrane region" description="Helical" evidence="13">
    <location>
        <begin position="126"/>
        <end position="148"/>
    </location>
</feature>
<comment type="subcellular location">
    <subcellularLocation>
        <location evidence="2">Endoplasmic reticulum membrane</location>
    </subcellularLocation>
</comment>
<sequence length="388" mass="44550">MIIIYDDAHFYNFEKLGGYEPFTCMFHFGVNQPQIREIYTAMTESNGLSDLFRPSADSKKISENVRLISAEELDISASRVPPPETSVMKDPRPIESFEAVTHSVSVRDVKQPPRSNSFWNQEMGKLQYSVSKILLVIMYLVFGVLRYIQYEYNKMRLRIWNIVYNPANTPQLIRQDVTKLSKIPRRLAAILEMKSVGSVGGGVKGLMNDGSEVACWTVSAGIKHLVLYDYDGILKKNVHEFQDEIVAKLSKYYDPSNAPKFAVRIPHQNKVYFSDGRKVSLEISLLSNRDGRQTIVDLTKTMADLVKMQELQKEDITMRLVDKELIQLVGPEPDLLLYFGPSLDLQGFPPWHLRLTEFHWEQDNDQVTYSIFIRGLHKYAKCKINVGK</sequence>
<keyword evidence="7 13" id="KW-0812">Transmembrane</keyword>
<evidence type="ECO:0000256" key="13">
    <source>
        <dbReference type="SAM" id="Phobius"/>
    </source>
</evidence>
<keyword evidence="8" id="KW-0256">Endoplasmic reticulum</keyword>
<keyword evidence="15" id="KW-1185">Reference proteome</keyword>
<keyword evidence="10 13" id="KW-1133">Transmembrane helix</keyword>
<organism evidence="14 15">
    <name type="scientific">Zygosaccharomyces bailii (strain CLIB 213 / ATCC 58445 / CBS 680 / BCRC 21525 / NBRC 1098 / NCYC 1416 / NRRL Y-2227)</name>
    <dbReference type="NCBI Taxonomy" id="1333698"/>
    <lineage>
        <taxon>Eukaryota</taxon>
        <taxon>Fungi</taxon>
        <taxon>Dikarya</taxon>
        <taxon>Ascomycota</taxon>
        <taxon>Saccharomycotina</taxon>
        <taxon>Saccharomycetes</taxon>
        <taxon>Saccharomycetales</taxon>
        <taxon>Saccharomycetaceae</taxon>
        <taxon>Zygosaccharomyces</taxon>
    </lineage>
</organism>
<evidence type="ECO:0000313" key="14">
    <source>
        <dbReference type="EMBL" id="CDF90984.1"/>
    </source>
</evidence>
<dbReference type="Proteomes" id="UP000019375">
    <property type="component" value="Unassembled WGS sequence"/>
</dbReference>
<reference evidence="15" key="1">
    <citation type="journal article" date="2013" name="Genome Announc.">
        <title>Genome sequence of the food spoilage yeast Zygosaccharomyces bailii CLIB 213(T).</title>
        <authorList>
            <person name="Galeote V."/>
            <person name="Bigey F."/>
            <person name="Devillers H."/>
            <person name="Neuveglise C."/>
            <person name="Dequin S."/>
        </authorList>
    </citation>
    <scope>NUCLEOTIDE SEQUENCE [LARGE SCALE GENOMIC DNA]</scope>
    <source>
        <strain evidence="15">CLIB 213 / ATCC 58445 / CBS 680 / CCRC 21525 / NBRC 1098 / NCYC 1416 / NRRL Y-2227</strain>
    </source>
</reference>
<proteinExistence type="inferred from homology"/>